<feature type="region of interest" description="Disordered" evidence="1">
    <location>
        <begin position="53"/>
        <end position="161"/>
    </location>
</feature>
<evidence type="ECO:0000313" key="3">
    <source>
        <dbReference type="Proteomes" id="UP000246991"/>
    </source>
</evidence>
<dbReference type="InterPro" id="IPR036779">
    <property type="entry name" value="LysM_dom_sf"/>
</dbReference>
<accession>A0A317SIX2</accession>
<feature type="region of interest" description="Disordered" evidence="1">
    <location>
        <begin position="289"/>
        <end position="316"/>
    </location>
</feature>
<sequence>MQRDPPVPYDNPSSKVLNAATTATTNGGLSGGSVGNGWGLQWSALQGLANSALGSDVGATTSDSPATQPHRSAVAAVRRRRRPADAMTATGAGGGGGRRSQSSGSWLGGISILEADSPRDAGGGSGSGGARSQNSIKNRKFSNKRSTSPDPTDDPTLLSTTGDESDALAYVHHVKPTDTLEGVVIMYNIHASALYRANGMWPGDSVQRRKILLLPVEDCGVKGKPVDLLNLDLACDRWTDLPPPKKELTPQEKAAAEERGYQHESFVMMDDIGQVEIARLARKKLSHFPPRRRKGSVSTGTATGFGTPPPDDETSVFRGMTPGVGALGGSEGGARVGLRAEESVAKALIELAQGAGAGLESVGGVIEGFVRKWTTKAQDFATHDLIELTQRLGFEIEEEDRGGSGRRNGSGSGGIGERAAGYKRMGCSTARGDGRVVRERLPRPRRERSD</sequence>
<dbReference type="EMBL" id="PYWC01000063">
    <property type="protein sequence ID" value="PWW74385.1"/>
    <property type="molecule type" value="Genomic_DNA"/>
</dbReference>
<comment type="caution">
    <text evidence="2">The sequence shown here is derived from an EMBL/GenBank/DDBJ whole genome shotgun (WGS) entry which is preliminary data.</text>
</comment>
<feature type="compositionally biased region" description="Gly residues" evidence="1">
    <location>
        <begin position="405"/>
        <end position="416"/>
    </location>
</feature>
<gene>
    <name evidence="2" type="ORF">C7212DRAFT_359080</name>
</gene>
<evidence type="ECO:0000256" key="1">
    <source>
        <dbReference type="SAM" id="MobiDB-lite"/>
    </source>
</evidence>
<reference evidence="2 3" key="1">
    <citation type="submission" date="2018-03" db="EMBL/GenBank/DDBJ databases">
        <title>Genomes of Pezizomycetes fungi and the evolution of truffles.</title>
        <authorList>
            <person name="Murat C."/>
            <person name="Payen T."/>
            <person name="Noel B."/>
            <person name="Kuo A."/>
            <person name="Martin F.M."/>
        </authorList>
    </citation>
    <scope>NUCLEOTIDE SEQUENCE [LARGE SCALE GENOMIC DNA]</scope>
    <source>
        <strain evidence="2">091103-1</strain>
    </source>
</reference>
<feature type="compositionally biased region" description="Basic and acidic residues" evidence="1">
    <location>
        <begin position="432"/>
        <end position="450"/>
    </location>
</feature>
<name>A0A317SIX2_9PEZI</name>
<dbReference type="AlphaFoldDB" id="A0A317SIX2"/>
<evidence type="ECO:0000313" key="2">
    <source>
        <dbReference type="EMBL" id="PWW74385.1"/>
    </source>
</evidence>
<dbReference type="Proteomes" id="UP000246991">
    <property type="component" value="Unassembled WGS sequence"/>
</dbReference>
<feature type="compositionally biased region" description="Low complexity" evidence="1">
    <location>
        <begin position="146"/>
        <end position="161"/>
    </location>
</feature>
<feature type="region of interest" description="Disordered" evidence="1">
    <location>
        <begin position="397"/>
        <end position="450"/>
    </location>
</feature>
<dbReference type="PANTHER" id="PTHR20932">
    <property type="entry name" value="LYSM AND PUTATIVE PEPTIDOGLYCAN-BINDING DOMAIN-CONTAINING PROTEIN"/>
    <property type="match status" value="1"/>
</dbReference>
<protein>
    <submittedName>
        <fullName evidence="2">Carbohydrate-Binding Module Family 50 protein</fullName>
    </submittedName>
</protein>
<organism evidence="2 3">
    <name type="scientific">Tuber magnatum</name>
    <name type="common">white Piedmont truffle</name>
    <dbReference type="NCBI Taxonomy" id="42249"/>
    <lineage>
        <taxon>Eukaryota</taxon>
        <taxon>Fungi</taxon>
        <taxon>Dikarya</taxon>
        <taxon>Ascomycota</taxon>
        <taxon>Pezizomycotina</taxon>
        <taxon>Pezizomycetes</taxon>
        <taxon>Pezizales</taxon>
        <taxon>Tuberaceae</taxon>
        <taxon>Tuber</taxon>
    </lineage>
</organism>
<keyword evidence="3" id="KW-1185">Reference proteome</keyword>
<dbReference type="CDD" id="cd00118">
    <property type="entry name" value="LysM"/>
    <property type="match status" value="1"/>
</dbReference>
<dbReference type="OrthoDB" id="2192830at2759"/>
<dbReference type="InterPro" id="IPR018392">
    <property type="entry name" value="LysM"/>
</dbReference>
<dbReference type="InterPro" id="IPR045030">
    <property type="entry name" value="LYSM1-4"/>
</dbReference>
<dbReference type="SUPFAM" id="SSF54106">
    <property type="entry name" value="LysM domain"/>
    <property type="match status" value="1"/>
</dbReference>
<feature type="compositionally biased region" description="Low complexity" evidence="1">
    <location>
        <begin position="99"/>
        <end position="113"/>
    </location>
</feature>
<feature type="compositionally biased region" description="Polar residues" evidence="1">
    <location>
        <begin position="53"/>
        <end position="70"/>
    </location>
</feature>
<dbReference type="STRING" id="42249.A0A317SIX2"/>
<dbReference type="Gene3D" id="3.10.350.10">
    <property type="entry name" value="LysM domain"/>
    <property type="match status" value="1"/>
</dbReference>
<proteinExistence type="predicted"/>
<dbReference type="PANTHER" id="PTHR20932:SF8">
    <property type="entry name" value="LD22649P"/>
    <property type="match status" value="1"/>
</dbReference>